<sequence>MAALPLRDQRHLWLRYEGQEYTNADIMDFKARLGRIYDKQVHIVQAFNFGGLMEEMDLGV</sequence>
<dbReference type="AlphaFoldDB" id="A0A699WSI6"/>
<comment type="caution">
    <text evidence="1">The sequence shown here is derived from an EMBL/GenBank/DDBJ whole genome shotgun (WGS) entry which is preliminary data.</text>
</comment>
<protein>
    <submittedName>
        <fullName evidence="1">Uncharacterized protein</fullName>
    </submittedName>
</protein>
<name>A0A699WSI6_TANCI</name>
<dbReference type="EMBL" id="BKCJ011737545">
    <property type="protein sequence ID" value="GFD49200.1"/>
    <property type="molecule type" value="Genomic_DNA"/>
</dbReference>
<evidence type="ECO:0000313" key="1">
    <source>
        <dbReference type="EMBL" id="GFD49200.1"/>
    </source>
</evidence>
<reference evidence="1" key="1">
    <citation type="journal article" date="2019" name="Sci. Rep.">
        <title>Draft genome of Tanacetum cinerariifolium, the natural source of mosquito coil.</title>
        <authorList>
            <person name="Yamashiro T."/>
            <person name="Shiraishi A."/>
            <person name="Satake H."/>
            <person name="Nakayama K."/>
        </authorList>
    </citation>
    <scope>NUCLEOTIDE SEQUENCE</scope>
</reference>
<gene>
    <name evidence="1" type="ORF">Tci_921169</name>
</gene>
<organism evidence="1">
    <name type="scientific">Tanacetum cinerariifolium</name>
    <name type="common">Dalmatian daisy</name>
    <name type="synonym">Chrysanthemum cinerariifolium</name>
    <dbReference type="NCBI Taxonomy" id="118510"/>
    <lineage>
        <taxon>Eukaryota</taxon>
        <taxon>Viridiplantae</taxon>
        <taxon>Streptophyta</taxon>
        <taxon>Embryophyta</taxon>
        <taxon>Tracheophyta</taxon>
        <taxon>Spermatophyta</taxon>
        <taxon>Magnoliopsida</taxon>
        <taxon>eudicotyledons</taxon>
        <taxon>Gunneridae</taxon>
        <taxon>Pentapetalae</taxon>
        <taxon>asterids</taxon>
        <taxon>campanulids</taxon>
        <taxon>Asterales</taxon>
        <taxon>Asteraceae</taxon>
        <taxon>Asteroideae</taxon>
        <taxon>Anthemideae</taxon>
        <taxon>Anthemidinae</taxon>
        <taxon>Tanacetum</taxon>
    </lineage>
</organism>
<feature type="non-terminal residue" evidence="1">
    <location>
        <position position="60"/>
    </location>
</feature>
<accession>A0A699WSI6</accession>
<proteinExistence type="predicted"/>